<evidence type="ECO:0000259" key="1">
    <source>
        <dbReference type="SMART" id="SM01058"/>
    </source>
</evidence>
<organism evidence="2 3">
    <name type="scientific">Haliangium ochraceum (strain DSM 14365 / JCM 11303 / SMP-2)</name>
    <dbReference type="NCBI Taxonomy" id="502025"/>
    <lineage>
        <taxon>Bacteria</taxon>
        <taxon>Pseudomonadati</taxon>
        <taxon>Myxococcota</taxon>
        <taxon>Polyangia</taxon>
        <taxon>Haliangiales</taxon>
        <taxon>Kofleriaceae</taxon>
        <taxon>Haliangium</taxon>
    </lineage>
</organism>
<feature type="domain" description="CarD-like/TRCF RNAP-interacting" evidence="1">
    <location>
        <begin position="3"/>
        <end position="114"/>
    </location>
</feature>
<dbReference type="KEGG" id="hoh:Hoch_4522"/>
<dbReference type="SUPFAM" id="SSF141259">
    <property type="entry name" value="CarD-like"/>
    <property type="match status" value="1"/>
</dbReference>
<evidence type="ECO:0000313" key="2">
    <source>
        <dbReference type="EMBL" id="ACY17015.1"/>
    </source>
</evidence>
<dbReference type="PANTHER" id="PTHR38447">
    <property type="entry name" value="TRANSCRIPTION FACTOR YDEB-RELATED"/>
    <property type="match status" value="1"/>
</dbReference>
<keyword evidence="3" id="KW-1185">Reference proteome</keyword>
<dbReference type="Proteomes" id="UP000001880">
    <property type="component" value="Chromosome"/>
</dbReference>
<name>D0LPX8_HALO1</name>
<dbReference type="InterPro" id="IPR048792">
    <property type="entry name" value="CarD_C"/>
</dbReference>
<evidence type="ECO:0000313" key="3">
    <source>
        <dbReference type="Proteomes" id="UP000001880"/>
    </source>
</evidence>
<proteinExistence type="predicted"/>
<sequence length="162" mass="18705">MVEFSIGDKAVYPAQGVAEVVGIENKEINSTICSFYVLKVLDTEMQILVPKDKADQVGLRPVASDEEVEEVFDILREQDIHIDKQTWNRRYRGFMEKIKTGSLFEVAEVFRDLYRLKSTKTLSFGERRMLDTAKNLIVKELAVARNWDEQRVEKELEKAFAA</sequence>
<dbReference type="InterPro" id="IPR042215">
    <property type="entry name" value="CarD-like_C"/>
</dbReference>
<protein>
    <submittedName>
        <fullName evidence="2">Transcriptional regulator, CarD family</fullName>
    </submittedName>
</protein>
<dbReference type="STRING" id="502025.Hoch_4522"/>
<dbReference type="GO" id="GO:0009303">
    <property type="term" value="P:rRNA transcription"/>
    <property type="evidence" value="ECO:0007669"/>
    <property type="project" value="TreeGrafter"/>
</dbReference>
<dbReference type="eggNOG" id="COG1329">
    <property type="taxonomic scope" value="Bacteria"/>
</dbReference>
<accession>D0LPX8</accession>
<dbReference type="OrthoDB" id="9786074at2"/>
<dbReference type="InterPro" id="IPR003711">
    <property type="entry name" value="CarD-like/TRCF_RID"/>
</dbReference>
<dbReference type="Gene3D" id="2.40.10.170">
    <property type="match status" value="1"/>
</dbReference>
<dbReference type="Gene3D" id="1.20.58.1290">
    <property type="entry name" value="CarD-like, C-terminal domain"/>
    <property type="match status" value="1"/>
</dbReference>
<dbReference type="Pfam" id="PF02559">
    <property type="entry name" value="CarD_TRCF_RID"/>
    <property type="match status" value="1"/>
</dbReference>
<dbReference type="InterPro" id="IPR052531">
    <property type="entry name" value="CarD-like_regulator"/>
</dbReference>
<dbReference type="Pfam" id="PF21095">
    <property type="entry name" value="CarD_C"/>
    <property type="match status" value="1"/>
</dbReference>
<dbReference type="PANTHER" id="PTHR38447:SF1">
    <property type="entry name" value="RNA POLYMERASE-BINDING TRANSCRIPTION FACTOR CARD"/>
    <property type="match status" value="1"/>
</dbReference>
<dbReference type="SMART" id="SM01058">
    <property type="entry name" value="CarD_TRCF"/>
    <property type="match status" value="1"/>
</dbReference>
<dbReference type="InterPro" id="IPR036101">
    <property type="entry name" value="CarD-like/TRCF_RID_sf"/>
</dbReference>
<dbReference type="EMBL" id="CP001804">
    <property type="protein sequence ID" value="ACY17015.1"/>
    <property type="molecule type" value="Genomic_DNA"/>
</dbReference>
<reference evidence="2 3" key="1">
    <citation type="journal article" date="2010" name="Stand. Genomic Sci.">
        <title>Complete genome sequence of Haliangium ochraceum type strain (SMP-2).</title>
        <authorList>
            <consortium name="US DOE Joint Genome Institute (JGI-PGF)"/>
            <person name="Ivanova N."/>
            <person name="Daum C."/>
            <person name="Lang E."/>
            <person name="Abt B."/>
            <person name="Kopitz M."/>
            <person name="Saunders E."/>
            <person name="Lapidus A."/>
            <person name="Lucas S."/>
            <person name="Glavina Del Rio T."/>
            <person name="Nolan M."/>
            <person name="Tice H."/>
            <person name="Copeland A."/>
            <person name="Cheng J.F."/>
            <person name="Chen F."/>
            <person name="Bruce D."/>
            <person name="Goodwin L."/>
            <person name="Pitluck S."/>
            <person name="Mavromatis K."/>
            <person name="Pati A."/>
            <person name="Mikhailova N."/>
            <person name="Chen A."/>
            <person name="Palaniappan K."/>
            <person name="Land M."/>
            <person name="Hauser L."/>
            <person name="Chang Y.J."/>
            <person name="Jeffries C.D."/>
            <person name="Detter J.C."/>
            <person name="Brettin T."/>
            <person name="Rohde M."/>
            <person name="Goker M."/>
            <person name="Bristow J."/>
            <person name="Markowitz V."/>
            <person name="Eisen J.A."/>
            <person name="Hugenholtz P."/>
            <person name="Kyrpides N.C."/>
            <person name="Klenk H.P."/>
        </authorList>
    </citation>
    <scope>NUCLEOTIDE SEQUENCE [LARGE SCALE GENOMIC DNA]</scope>
    <source>
        <strain evidence="3">DSM 14365 / CIP 107738 / JCM 11303 / AJ 13395 / SMP-2</strain>
    </source>
</reference>
<dbReference type="HOGENOM" id="CLU_048259_1_1_7"/>
<dbReference type="RefSeq" id="WP_012829613.1">
    <property type="nucleotide sequence ID" value="NC_013440.1"/>
</dbReference>
<dbReference type="AlphaFoldDB" id="D0LPX8"/>
<gene>
    <name evidence="2" type="ordered locus">Hoch_4522</name>
</gene>